<evidence type="ECO:0000313" key="23">
    <source>
        <dbReference type="Proteomes" id="UP001445335"/>
    </source>
</evidence>
<evidence type="ECO:0000256" key="8">
    <source>
        <dbReference type="ARBA" id="ARBA00022801"/>
    </source>
</evidence>
<dbReference type="FunFam" id="3.40.50.300:FF:000193">
    <property type="entry name" value="Probable Elongation factor 3"/>
    <property type="match status" value="1"/>
</dbReference>
<keyword evidence="17" id="KW-0175">Coiled coil</keyword>
<dbReference type="PROSITE" id="PS50077">
    <property type="entry name" value="HEAT_REPEAT"/>
    <property type="match status" value="1"/>
</dbReference>
<dbReference type="CDD" id="cd03221">
    <property type="entry name" value="ABCF_EF-3"/>
    <property type="match status" value="2"/>
</dbReference>
<evidence type="ECO:0000256" key="1">
    <source>
        <dbReference type="ARBA" id="ARBA00004496"/>
    </source>
</evidence>
<comment type="domain">
    <text evidence="16">The nitrogen atoms of the two glycine residues in the GGXR motif define the oxyanion hole, and stabilize the oxyanion that forms during the nucleophilic attack by the catalytic serine during substrate cleavage.</text>
</comment>
<keyword evidence="11" id="KW-0648">Protein biosynthesis</keyword>
<dbReference type="Gene3D" id="3.40.1090.10">
    <property type="entry name" value="Cytosolic phospholipase A2 catalytic domain"/>
    <property type="match status" value="1"/>
</dbReference>
<evidence type="ECO:0000256" key="17">
    <source>
        <dbReference type="SAM" id="Coils"/>
    </source>
</evidence>
<keyword evidence="8 15" id="KW-0378">Hydrolase</keyword>
<evidence type="ECO:0000256" key="12">
    <source>
        <dbReference type="ARBA" id="ARBA00023098"/>
    </source>
</evidence>
<dbReference type="Pfam" id="PF00005">
    <property type="entry name" value="ABC_tran"/>
    <property type="match status" value="2"/>
</dbReference>
<dbReference type="InterPro" id="IPR027417">
    <property type="entry name" value="P-loop_NTPase"/>
</dbReference>
<dbReference type="InterPro" id="IPR000953">
    <property type="entry name" value="Chromo/chromo_shadow_dom"/>
</dbReference>
<proteinExistence type="inferred from homology"/>
<dbReference type="EMBL" id="JALJOU010000014">
    <property type="protein sequence ID" value="KAK9839773.1"/>
    <property type="molecule type" value="Genomic_DNA"/>
</dbReference>
<dbReference type="GO" id="GO:0005737">
    <property type="term" value="C:cytoplasm"/>
    <property type="evidence" value="ECO:0007669"/>
    <property type="project" value="UniProtKB-SubCell"/>
</dbReference>
<dbReference type="Pfam" id="PF24984">
    <property type="entry name" value="HEAT_EF3_GNC1"/>
    <property type="match status" value="1"/>
</dbReference>
<dbReference type="GO" id="GO:0003746">
    <property type="term" value="F:translation elongation factor activity"/>
    <property type="evidence" value="ECO:0007669"/>
    <property type="project" value="UniProtKB-KW"/>
</dbReference>
<feature type="domain" description="ABC transporter" evidence="20">
    <location>
        <begin position="1079"/>
        <end position="1392"/>
    </location>
</feature>
<dbReference type="InterPro" id="IPR011989">
    <property type="entry name" value="ARM-like"/>
</dbReference>
<sequence length="1459" mass="155318">MCRSTGAAPERTPSSAHPVPAPQTVPPRLGRMEEGKRALQSLVQAPWQHNLLARRAGSPPRPPSPQAEHPALEAVKARWLGGSRPGKRVDSFKVGLVVEGGGMRGVVSGGALQAMHDLEMLDAFDAVYGSSAGAINATYFLSGQRDGVNIYREDVANRRFVDLRRLVPRRSEQTPTPALDLTFLLDEVMQSAKPLDWEAVLASPVPLKVVASCLDTLHPVILENFASAADLFTCLRASANVPEVAGGPVEHRGRRLVDAAVFEPVPFRAAIADGCTHILALCTRPPYMPGRLTKMVDDLMTTTIKRAVMSPEYMRAAWVQEAENVEAFGATVEDMLIAALHPESHARPYFAGTHVFPAFPGAAASFIRPLCLPAEECVRTASGGAKEQRAAGGCQGVMAPAVPLGETAKKKANPFLKPSDKANGASTPPRPPAKGNPFLVDKERAVAANGSAGKPPVNPFPRPAAARAPAAAPAAPAAAAPAAKAALAWAPATPVGREAKAAADRAAAAGAAEAPAALASDLQAGGLLNRLLAAGGLLDRLLAGAGDPASPSAREDALQGLRALAEGGGAAAEPHLLRALPALLERQGDKAASVREAAGGATAALAAHVRPRSVPKVVPCLLDGMAPACAWQTKVGACRMLERLAVDAPGALAGCLPDVVPRVSECMVDAKDQVKVAATAAMERVVGVMGNRDLEPFIPALVSCIVRPAEVPDIVGKLSATTFVQTIEAPALAVMVPLLVKALRERNSVVKRKASIIINNMSKLVLNPADAAPFLPRLLPEVKKVSEDAADPELREVARQAHASLLHVKGHASTADLLSAGIEDEAAVKKHEGEELCNCEFSLAYGGRILLKNTTLHLFRGRRYGLCGANGAGKSTLMRSIAAGQLDGFPPRDVLRTVYVEHDIDASEAETPVVDFVFADKALQEASHPSRQQVEDVLAGVGFDAALRGSPVASLSGGWKMKLALARAMLMKADILLLDEPTNHLDVTNVAWLENYLNNIPEVSSMIVSHDSGFLDNVCTDIIHYEEKKLVPYPGNLSEFVKVKPEARTYYELSAATLKFVFPRPGFLEGIKGRSQAITKMTNVSFTYPGAGKQQLSDVNVRVALSSRIAVLGANGAGKSTLIKLLTGELEPEDGVVWKHPNLRVAYVAQHAFHHVELHLKSTPADYFWWRFKSGEDREGLEKVTRKVTAAEAAQKDADIKAGKLVVEALLGRRKAKRDFEYEVKWWGMPSDPKHNKWIMKSELEGMGCMKMINDLDARIAASKSYRPLSKDAITQHLEDFGMEAEITNHNAILGLSGGQKVKLVLAAAMWNNPHLLVLDEPTNYLDRESLGALASAINDFQGAVIMISHNSEFTSALCTETWFVADGSVAVSGGVAVPVANMAASVSSLSLVSSKAGSASVASLTSLDNLDGPEDLDPEALEERVKEKARLKEEKAAIAAEKARLKAEKKKLRFDRKH</sequence>
<dbReference type="SUPFAM" id="SSF52151">
    <property type="entry name" value="FabD/lysophospholipase-like"/>
    <property type="match status" value="1"/>
</dbReference>
<dbReference type="InterPro" id="IPR002641">
    <property type="entry name" value="PNPLA_dom"/>
</dbReference>
<dbReference type="InterPro" id="IPR047038">
    <property type="entry name" value="eEF3_chromodomain-like_sf"/>
</dbReference>
<comment type="caution">
    <text evidence="15">Lacks conserved residue(s) required for the propagation of feature annotation.</text>
</comment>
<feature type="domain" description="ABC transporter" evidence="20">
    <location>
        <begin position="822"/>
        <end position="1053"/>
    </location>
</feature>
<feature type="domain" description="Chromo" evidence="19">
    <location>
        <begin position="1205"/>
        <end position="1268"/>
    </location>
</feature>
<evidence type="ECO:0000256" key="3">
    <source>
        <dbReference type="ARBA" id="ARBA00011054"/>
    </source>
</evidence>
<feature type="short sequence motif" description="GXSXG" evidence="15">
    <location>
        <begin position="129"/>
        <end position="133"/>
    </location>
</feature>
<dbReference type="InterPro" id="IPR003439">
    <property type="entry name" value="ABC_transporter-like_ATP-bd"/>
</dbReference>
<dbReference type="InterPro" id="IPR037483">
    <property type="entry name" value="YjjU-like"/>
</dbReference>
<comment type="pathway">
    <text evidence="2">Protein biosynthesis; polypeptide chain elongation.</text>
</comment>
<evidence type="ECO:0000256" key="7">
    <source>
        <dbReference type="ARBA" id="ARBA00022768"/>
    </source>
</evidence>
<dbReference type="EC" id="3.1.1.-" evidence="16"/>
<evidence type="ECO:0000259" key="19">
    <source>
        <dbReference type="PROSITE" id="PS50013"/>
    </source>
</evidence>
<dbReference type="PROSITE" id="PS51635">
    <property type="entry name" value="PNPLA"/>
    <property type="match status" value="1"/>
</dbReference>
<evidence type="ECO:0000256" key="13">
    <source>
        <dbReference type="ARBA" id="ARBA00049360"/>
    </source>
</evidence>
<comment type="catalytic activity">
    <reaction evidence="13">
        <text>ATP + H2O = ADP + phosphate + H(+)</text>
        <dbReference type="Rhea" id="RHEA:13065"/>
        <dbReference type="ChEBI" id="CHEBI:15377"/>
        <dbReference type="ChEBI" id="CHEBI:15378"/>
        <dbReference type="ChEBI" id="CHEBI:30616"/>
        <dbReference type="ChEBI" id="CHEBI:43474"/>
        <dbReference type="ChEBI" id="CHEBI:456216"/>
    </reaction>
</comment>
<protein>
    <recommendedName>
        <fullName evidence="16">Patatin</fullName>
        <ecNumber evidence="16">3.1.1.-</ecNumber>
    </recommendedName>
</protein>
<feature type="coiled-coil region" evidence="17">
    <location>
        <begin position="1422"/>
        <end position="1452"/>
    </location>
</feature>
<comment type="caution">
    <text evidence="22">The sequence shown here is derived from an EMBL/GenBank/DDBJ whole genome shotgun (WGS) entry which is preliminary data.</text>
</comment>
<keyword evidence="10" id="KW-0694">RNA-binding</keyword>
<evidence type="ECO:0000259" key="20">
    <source>
        <dbReference type="PROSITE" id="PS50893"/>
    </source>
</evidence>
<dbReference type="Proteomes" id="UP001445335">
    <property type="component" value="Unassembled WGS sequence"/>
</dbReference>
<evidence type="ECO:0000256" key="4">
    <source>
        <dbReference type="ARBA" id="ARBA00022490"/>
    </source>
</evidence>
<keyword evidence="23" id="KW-1185">Reference proteome</keyword>
<dbReference type="InterPro" id="IPR017871">
    <property type="entry name" value="ABC_transporter-like_CS"/>
</dbReference>
<dbReference type="Pfam" id="PF24987">
    <property type="entry name" value="HEAT_EF3_N"/>
    <property type="match status" value="1"/>
</dbReference>
<dbReference type="GO" id="GO:0003723">
    <property type="term" value="F:RNA binding"/>
    <property type="evidence" value="ECO:0007669"/>
    <property type="project" value="UniProtKB-KW"/>
</dbReference>
<dbReference type="PROSITE" id="PS50893">
    <property type="entry name" value="ABC_TRANSPORTER_2"/>
    <property type="match status" value="2"/>
</dbReference>
<feature type="repeat" description="HEAT" evidence="14">
    <location>
        <begin position="659"/>
        <end position="697"/>
    </location>
</feature>
<keyword evidence="12 15" id="KW-0443">Lipid metabolism</keyword>
<gene>
    <name evidence="22" type="ORF">WJX81_000473</name>
</gene>
<keyword evidence="7" id="KW-0251">Elongation factor</keyword>
<evidence type="ECO:0000256" key="9">
    <source>
        <dbReference type="ARBA" id="ARBA00022840"/>
    </source>
</evidence>
<dbReference type="GO" id="GO:0016042">
    <property type="term" value="P:lipid catabolic process"/>
    <property type="evidence" value="ECO:0007669"/>
    <property type="project" value="UniProtKB-UniRule"/>
</dbReference>
<dbReference type="SUPFAM" id="SSF52540">
    <property type="entry name" value="P-loop containing nucleoside triphosphate hydrolases"/>
    <property type="match status" value="2"/>
</dbReference>
<dbReference type="SUPFAM" id="SSF54160">
    <property type="entry name" value="Chromo domain-like"/>
    <property type="match status" value="1"/>
</dbReference>
<evidence type="ECO:0000313" key="22">
    <source>
        <dbReference type="EMBL" id="KAK9839773.1"/>
    </source>
</evidence>
<evidence type="ECO:0000256" key="11">
    <source>
        <dbReference type="ARBA" id="ARBA00022917"/>
    </source>
</evidence>
<evidence type="ECO:0000256" key="16">
    <source>
        <dbReference type="RuleBase" id="RU361262"/>
    </source>
</evidence>
<dbReference type="SMART" id="SM00382">
    <property type="entry name" value="AAA"/>
    <property type="match status" value="2"/>
</dbReference>
<evidence type="ECO:0000256" key="5">
    <source>
        <dbReference type="ARBA" id="ARBA00022737"/>
    </source>
</evidence>
<comment type="similarity">
    <text evidence="16">Belongs to the patatin family.</text>
</comment>
<dbReference type="InterPro" id="IPR016035">
    <property type="entry name" value="Acyl_Trfase/lysoPLipase"/>
</dbReference>
<feature type="region of interest" description="Disordered" evidence="18">
    <location>
        <begin position="412"/>
        <end position="437"/>
    </location>
</feature>
<dbReference type="InterPro" id="IPR003593">
    <property type="entry name" value="AAA+_ATPase"/>
</dbReference>
<keyword evidence="4" id="KW-0963">Cytoplasm</keyword>
<dbReference type="PANTHER" id="PTHR19211:SF5">
    <property type="entry name" value="ELONGATION FACTOR 3A-RELATED"/>
    <property type="match status" value="1"/>
</dbReference>
<feature type="short sequence motif" description="GXGXXG" evidence="15">
    <location>
        <begin position="100"/>
        <end position="105"/>
    </location>
</feature>
<comment type="function">
    <text evidence="16">Lipolytic acyl hydrolase (LAH).</text>
</comment>
<dbReference type="Gene3D" id="1.25.10.10">
    <property type="entry name" value="Leucine-rich Repeat Variant"/>
    <property type="match status" value="1"/>
</dbReference>
<evidence type="ECO:0000256" key="18">
    <source>
        <dbReference type="SAM" id="MobiDB-lite"/>
    </source>
</evidence>
<dbReference type="InterPro" id="IPR050611">
    <property type="entry name" value="ABCF"/>
</dbReference>
<dbReference type="CDD" id="cd18626">
    <property type="entry name" value="CD_eEF3"/>
    <property type="match status" value="1"/>
</dbReference>
<dbReference type="InterPro" id="IPR015688">
    <property type="entry name" value="eEF3_ABC2_chromodomain-like"/>
</dbReference>
<dbReference type="CDD" id="cd07208">
    <property type="entry name" value="Pat_hypo_Ecoli_yjju_like"/>
    <property type="match status" value="1"/>
</dbReference>
<name>A0AAW1S2D9_9CHLO</name>
<dbReference type="PROSITE" id="PS50013">
    <property type="entry name" value="CHROMO_2"/>
    <property type="match status" value="1"/>
</dbReference>
<dbReference type="InterPro" id="IPR016197">
    <property type="entry name" value="Chromo-like_dom_sf"/>
</dbReference>
<evidence type="ECO:0000256" key="14">
    <source>
        <dbReference type="PROSITE-ProRule" id="PRU00103"/>
    </source>
</evidence>
<accession>A0AAW1S2D9</accession>
<keyword evidence="5" id="KW-0677">Repeat</keyword>
<dbReference type="Pfam" id="PF01734">
    <property type="entry name" value="Patatin"/>
    <property type="match status" value="1"/>
</dbReference>
<feature type="active site" description="Proton acceptor" evidence="15">
    <location>
        <position position="258"/>
    </location>
</feature>
<feature type="region of interest" description="Disordered" evidence="18">
    <location>
        <begin position="1"/>
        <end position="37"/>
    </location>
</feature>
<evidence type="ECO:0000259" key="21">
    <source>
        <dbReference type="PROSITE" id="PS51635"/>
    </source>
</evidence>
<dbReference type="PROSITE" id="PS00211">
    <property type="entry name" value="ABC_TRANSPORTER_1"/>
    <property type="match status" value="2"/>
</dbReference>
<feature type="domain" description="PNPLA" evidence="21">
    <location>
        <begin position="96"/>
        <end position="271"/>
    </location>
</feature>
<dbReference type="PANTHER" id="PTHR19211">
    <property type="entry name" value="ATP-BINDING TRANSPORT PROTEIN-RELATED"/>
    <property type="match status" value="1"/>
</dbReference>
<evidence type="ECO:0000256" key="2">
    <source>
        <dbReference type="ARBA" id="ARBA00004815"/>
    </source>
</evidence>
<keyword evidence="15 16" id="KW-0442">Lipid degradation</keyword>
<feature type="active site" description="Nucleophile" evidence="15">
    <location>
        <position position="131"/>
    </location>
</feature>
<comment type="subcellular location">
    <subcellularLocation>
        <location evidence="1">Cytoplasm</location>
    </subcellularLocation>
</comment>
<dbReference type="SUPFAM" id="SSF48371">
    <property type="entry name" value="ARM repeat"/>
    <property type="match status" value="1"/>
</dbReference>
<evidence type="ECO:0000256" key="15">
    <source>
        <dbReference type="PROSITE-ProRule" id="PRU01161"/>
    </source>
</evidence>
<keyword evidence="6" id="KW-0547">Nucleotide-binding</keyword>
<keyword evidence="9" id="KW-0067">ATP-binding</keyword>
<dbReference type="GO" id="GO:0016887">
    <property type="term" value="F:ATP hydrolysis activity"/>
    <property type="evidence" value="ECO:0007669"/>
    <property type="project" value="InterPro"/>
</dbReference>
<comment type="similarity">
    <text evidence="3">Belongs to the ABC transporter superfamily. ABCF family. EF3 subfamily.</text>
</comment>
<dbReference type="Gene3D" id="3.40.50.300">
    <property type="entry name" value="P-loop containing nucleotide triphosphate hydrolases"/>
    <property type="match status" value="2"/>
</dbReference>
<organism evidence="22 23">
    <name type="scientific">Elliptochloris bilobata</name>
    <dbReference type="NCBI Taxonomy" id="381761"/>
    <lineage>
        <taxon>Eukaryota</taxon>
        <taxon>Viridiplantae</taxon>
        <taxon>Chlorophyta</taxon>
        <taxon>core chlorophytes</taxon>
        <taxon>Trebouxiophyceae</taxon>
        <taxon>Trebouxiophyceae incertae sedis</taxon>
        <taxon>Elliptochloris clade</taxon>
        <taxon>Elliptochloris</taxon>
    </lineage>
</organism>
<dbReference type="Gene3D" id="2.40.50.990">
    <property type="match status" value="1"/>
</dbReference>
<dbReference type="InterPro" id="IPR021133">
    <property type="entry name" value="HEAT_type_2"/>
</dbReference>
<reference evidence="22 23" key="1">
    <citation type="journal article" date="2024" name="Nat. Commun.">
        <title>Phylogenomics reveals the evolutionary origins of lichenization in chlorophyte algae.</title>
        <authorList>
            <person name="Puginier C."/>
            <person name="Libourel C."/>
            <person name="Otte J."/>
            <person name="Skaloud P."/>
            <person name="Haon M."/>
            <person name="Grisel S."/>
            <person name="Petersen M."/>
            <person name="Berrin J.G."/>
            <person name="Delaux P.M."/>
            <person name="Dal Grande F."/>
            <person name="Keller J."/>
        </authorList>
    </citation>
    <scope>NUCLEOTIDE SEQUENCE [LARGE SCALE GENOMIC DNA]</scope>
    <source>
        <strain evidence="22 23">SAG 245.80</strain>
    </source>
</reference>
<dbReference type="GO" id="GO:0005524">
    <property type="term" value="F:ATP binding"/>
    <property type="evidence" value="ECO:0007669"/>
    <property type="project" value="UniProtKB-KW"/>
</dbReference>
<evidence type="ECO:0000256" key="6">
    <source>
        <dbReference type="ARBA" id="ARBA00022741"/>
    </source>
</evidence>
<evidence type="ECO:0000256" key="10">
    <source>
        <dbReference type="ARBA" id="ARBA00022884"/>
    </source>
</evidence>
<dbReference type="InterPro" id="IPR016024">
    <property type="entry name" value="ARM-type_fold"/>
</dbReference>